<gene>
    <name evidence="1" type="ORF">OM33_16415</name>
</gene>
<dbReference type="AlphaFoldDB" id="A0A0A7EJ49"/>
<dbReference type="Proteomes" id="UP000030341">
    <property type="component" value="Chromosome 2"/>
</dbReference>
<dbReference type="EMBL" id="CP009889">
    <property type="protein sequence ID" value="AIY66710.1"/>
    <property type="molecule type" value="Genomic_DNA"/>
</dbReference>
<protein>
    <submittedName>
        <fullName evidence="1">Uncharacterized protein</fullName>
    </submittedName>
</protein>
<sequence>MVYSYLVNFLNAYSIKKKIVQINKRNLEFVGHQPQYRKKVNAICYEAIEEITFIRLAQPKIDYINELYETYQYLYDNYVMYDPEGIGKGTWKDILLMLEKYYL</sequence>
<dbReference type="KEGG" id="pseo:OM33_16415"/>
<name>A0A0A7EJ49_9GAMM</name>
<dbReference type="HOGENOM" id="CLU_2261436_0_0_6"/>
<proteinExistence type="predicted"/>
<evidence type="ECO:0000313" key="2">
    <source>
        <dbReference type="Proteomes" id="UP000030341"/>
    </source>
</evidence>
<reference evidence="1 2" key="1">
    <citation type="submission" date="2014-11" db="EMBL/GenBank/DDBJ databases">
        <title>Complete Genome Sequence of Pseudoalteromonas sp. Strain OCN003 Isolated from Kaneohe Bay, Oahu, Hawaii.</title>
        <authorList>
            <person name="Beurmann S."/>
            <person name="Videau P."/>
            <person name="Ushijima B."/>
            <person name="Smith A.M."/>
            <person name="Aeby G.S."/>
            <person name="Callahan S.M."/>
            <person name="Belcaid M."/>
        </authorList>
    </citation>
    <scope>NUCLEOTIDE SEQUENCE [LARGE SCALE GENOMIC DNA]</scope>
    <source>
        <strain evidence="1 2">OCN003</strain>
    </source>
</reference>
<organism evidence="1 2">
    <name type="scientific">Pseudoalteromonas piratica</name>
    <dbReference type="NCBI Taxonomy" id="1348114"/>
    <lineage>
        <taxon>Bacteria</taxon>
        <taxon>Pseudomonadati</taxon>
        <taxon>Pseudomonadota</taxon>
        <taxon>Gammaproteobacteria</taxon>
        <taxon>Alteromonadales</taxon>
        <taxon>Pseudoalteromonadaceae</taxon>
        <taxon>Pseudoalteromonas</taxon>
    </lineage>
</organism>
<accession>A0A0A7EJ49</accession>
<dbReference type="RefSeq" id="WP_040135158.1">
    <property type="nucleotide sequence ID" value="NZ_CP009889.1"/>
</dbReference>
<evidence type="ECO:0000313" key="1">
    <source>
        <dbReference type="EMBL" id="AIY66710.1"/>
    </source>
</evidence>
<dbReference type="STRING" id="1348114.OM33_16415"/>
<keyword evidence="2" id="KW-1185">Reference proteome</keyword>